<keyword evidence="3" id="KW-1185">Reference proteome</keyword>
<accession>A0A0C3H9B9</accession>
<gene>
    <name evidence="2" type="ORF">OIDMADRAFT_146401</name>
</gene>
<dbReference type="EMBL" id="KN832878">
    <property type="protein sequence ID" value="KIM99859.1"/>
    <property type="molecule type" value="Genomic_DNA"/>
</dbReference>
<reference evidence="2 3" key="1">
    <citation type="submission" date="2014-04" db="EMBL/GenBank/DDBJ databases">
        <authorList>
            <consortium name="DOE Joint Genome Institute"/>
            <person name="Kuo A."/>
            <person name="Martino E."/>
            <person name="Perotto S."/>
            <person name="Kohler A."/>
            <person name="Nagy L.G."/>
            <person name="Floudas D."/>
            <person name="Copeland A."/>
            <person name="Barry K.W."/>
            <person name="Cichocki N."/>
            <person name="Veneault-Fourrey C."/>
            <person name="LaButti K."/>
            <person name="Lindquist E.A."/>
            <person name="Lipzen A."/>
            <person name="Lundell T."/>
            <person name="Morin E."/>
            <person name="Murat C."/>
            <person name="Sun H."/>
            <person name="Tunlid A."/>
            <person name="Henrissat B."/>
            <person name="Grigoriev I.V."/>
            <person name="Hibbett D.S."/>
            <person name="Martin F."/>
            <person name="Nordberg H.P."/>
            <person name="Cantor M.N."/>
            <person name="Hua S.X."/>
        </authorList>
    </citation>
    <scope>NUCLEOTIDE SEQUENCE [LARGE SCALE GENOMIC DNA]</scope>
    <source>
        <strain evidence="2 3">Zn</strain>
    </source>
</reference>
<feature type="domain" description="Heterokaryon incompatibility" evidence="1">
    <location>
        <begin position="68"/>
        <end position="218"/>
    </location>
</feature>
<dbReference type="InterPro" id="IPR010730">
    <property type="entry name" value="HET"/>
</dbReference>
<name>A0A0C3H9B9_OIDMZ</name>
<dbReference type="HOGENOM" id="CLU_004184_7_4_1"/>
<proteinExistence type="predicted"/>
<dbReference type="Pfam" id="PF06985">
    <property type="entry name" value="HET"/>
    <property type="match status" value="1"/>
</dbReference>
<dbReference type="STRING" id="913774.A0A0C3H9B9"/>
<sequence length="561" mass="64767">MSFPLSRPQGYSSAFPEMESIDPPLYIYRPLDPSEPLNIRLLNLEPGESSETVKISIIEGTLREPLDFEALSYVWGGEEKPNTVVVEGRRLPVTANLYRALLGLRNAKSPRILWVDAICIDQSNIPERNRQVGIMRSIYNNAKQVVIWLGEEEETDELALRMMEKFEEEKSKSHQNSKELKSFQELFYPLPPDTAPEWPALAKFLQRSWFERVWTLQEIYVSKYPLVIFGPRVVSWDAISNIIMYIKNNNLRRSRAQSVGNPGLILYDFLLKTMPYRITDPRDRVFAVLGIVELNHYRHPDVHQEDISPYSSIKIDYSLTCKEVYESVARFMLLEAKELSYLPLLLISSAEVITYPEFPVQRVGNKQGAALADLTSDNFRTQYEHRLEVLQECETIIRGGEVGNQLLDDYWRFLVCDMTFDHKQAPQDFAEAYEMFRYAHEHHSVYFDGGDTNVYEKVSNIFGNALYQRYTLVFDQWSHGRVPCRTSTGFVGWVPRGTEAGDWITVLQGASVPFVLRAIPGRARLEWNLIGESYIHSVMRLGEVMNEADFATLEWKLVNMV</sequence>
<dbReference type="PANTHER" id="PTHR24148:SF82">
    <property type="entry name" value="HETEROKARYON INCOMPATIBILITY DOMAIN-CONTAINING PROTEIN"/>
    <property type="match status" value="1"/>
</dbReference>
<dbReference type="AlphaFoldDB" id="A0A0C3H9B9"/>
<dbReference type="OrthoDB" id="2157530at2759"/>
<evidence type="ECO:0000313" key="2">
    <source>
        <dbReference type="EMBL" id="KIM99859.1"/>
    </source>
</evidence>
<dbReference type="InParanoid" id="A0A0C3H9B9"/>
<dbReference type="PANTHER" id="PTHR24148">
    <property type="entry name" value="ANKYRIN REPEAT DOMAIN-CONTAINING PROTEIN 39 HOMOLOG-RELATED"/>
    <property type="match status" value="1"/>
</dbReference>
<organism evidence="2 3">
    <name type="scientific">Oidiodendron maius (strain Zn)</name>
    <dbReference type="NCBI Taxonomy" id="913774"/>
    <lineage>
        <taxon>Eukaryota</taxon>
        <taxon>Fungi</taxon>
        <taxon>Dikarya</taxon>
        <taxon>Ascomycota</taxon>
        <taxon>Pezizomycotina</taxon>
        <taxon>Leotiomycetes</taxon>
        <taxon>Leotiomycetes incertae sedis</taxon>
        <taxon>Myxotrichaceae</taxon>
        <taxon>Oidiodendron</taxon>
    </lineage>
</organism>
<dbReference type="Pfam" id="PF26639">
    <property type="entry name" value="Het-6_barrel"/>
    <property type="match status" value="1"/>
</dbReference>
<dbReference type="InterPro" id="IPR052895">
    <property type="entry name" value="HetReg/Transcr_Mod"/>
</dbReference>
<reference evidence="3" key="2">
    <citation type="submission" date="2015-01" db="EMBL/GenBank/DDBJ databases">
        <title>Evolutionary Origins and Diversification of the Mycorrhizal Mutualists.</title>
        <authorList>
            <consortium name="DOE Joint Genome Institute"/>
            <consortium name="Mycorrhizal Genomics Consortium"/>
            <person name="Kohler A."/>
            <person name="Kuo A."/>
            <person name="Nagy L.G."/>
            <person name="Floudas D."/>
            <person name="Copeland A."/>
            <person name="Barry K.W."/>
            <person name="Cichocki N."/>
            <person name="Veneault-Fourrey C."/>
            <person name="LaButti K."/>
            <person name="Lindquist E.A."/>
            <person name="Lipzen A."/>
            <person name="Lundell T."/>
            <person name="Morin E."/>
            <person name="Murat C."/>
            <person name="Riley R."/>
            <person name="Ohm R."/>
            <person name="Sun H."/>
            <person name="Tunlid A."/>
            <person name="Henrissat B."/>
            <person name="Grigoriev I.V."/>
            <person name="Hibbett D.S."/>
            <person name="Martin F."/>
        </authorList>
    </citation>
    <scope>NUCLEOTIDE SEQUENCE [LARGE SCALE GENOMIC DNA]</scope>
    <source>
        <strain evidence="3">Zn</strain>
    </source>
</reference>
<evidence type="ECO:0000259" key="1">
    <source>
        <dbReference type="Pfam" id="PF06985"/>
    </source>
</evidence>
<dbReference type="Proteomes" id="UP000054321">
    <property type="component" value="Unassembled WGS sequence"/>
</dbReference>
<protein>
    <recommendedName>
        <fullName evidence="1">Heterokaryon incompatibility domain-containing protein</fullName>
    </recommendedName>
</protein>
<evidence type="ECO:0000313" key="3">
    <source>
        <dbReference type="Proteomes" id="UP000054321"/>
    </source>
</evidence>